<reference evidence="1" key="1">
    <citation type="submission" date="2020-10" db="EMBL/GenBank/DDBJ databases">
        <authorList>
            <person name="Castelo-Branco R."/>
            <person name="Eusebio N."/>
            <person name="Adriana R."/>
            <person name="Vieira A."/>
            <person name="Brugerolle De Fraissinette N."/>
            <person name="Rezende De Castro R."/>
            <person name="Schneider M.P."/>
            <person name="Vasconcelos V."/>
            <person name="Leao P.N."/>
        </authorList>
    </citation>
    <scope>NUCLEOTIDE SEQUENCE</scope>
    <source>
        <strain evidence="1">LEGE 12446</strain>
    </source>
</reference>
<sequence>MVVSKKLFAHLNIHRQVSVIACTIATVILGVEFSLTGQSADAQVAALNCVGTENVTYSPPLTLNPKPTNININGQFQICNGDAQIIGGYYSNIIQSPNSSCVQLTSSPANFTYFWSDGTTSIVSFGTEVVTGGVGVISVTSPGYVTSGRYQGSQVVKTLTLVASQLTGCVTTGVAQSSGLVTLTFAHL</sequence>
<dbReference type="Proteomes" id="UP000622533">
    <property type="component" value="Unassembled WGS sequence"/>
</dbReference>
<accession>A0A8J7DHW6</accession>
<protein>
    <submittedName>
        <fullName evidence="1">Uncharacterized protein</fullName>
    </submittedName>
</protein>
<organism evidence="1 2">
    <name type="scientific">Desmonostoc muscorum LEGE 12446</name>
    <dbReference type="NCBI Taxonomy" id="1828758"/>
    <lineage>
        <taxon>Bacteria</taxon>
        <taxon>Bacillati</taxon>
        <taxon>Cyanobacteriota</taxon>
        <taxon>Cyanophyceae</taxon>
        <taxon>Nostocales</taxon>
        <taxon>Nostocaceae</taxon>
        <taxon>Desmonostoc</taxon>
    </lineage>
</organism>
<gene>
    <name evidence="1" type="ORF">IQ276_22300</name>
</gene>
<proteinExistence type="predicted"/>
<dbReference type="EMBL" id="JADEXS010000354">
    <property type="protein sequence ID" value="MBE9025049.1"/>
    <property type="molecule type" value="Genomic_DNA"/>
</dbReference>
<evidence type="ECO:0000313" key="1">
    <source>
        <dbReference type="EMBL" id="MBE9025049.1"/>
    </source>
</evidence>
<keyword evidence="2" id="KW-1185">Reference proteome</keyword>
<name>A0A8J7DHW6_DESMC</name>
<comment type="caution">
    <text evidence="1">The sequence shown here is derived from an EMBL/GenBank/DDBJ whole genome shotgun (WGS) entry which is preliminary data.</text>
</comment>
<dbReference type="RefSeq" id="WP_193919825.1">
    <property type="nucleotide sequence ID" value="NZ_JADEXS020000001.1"/>
</dbReference>
<evidence type="ECO:0000313" key="2">
    <source>
        <dbReference type="Proteomes" id="UP000622533"/>
    </source>
</evidence>
<dbReference type="AlphaFoldDB" id="A0A8J7DHW6"/>